<keyword evidence="2" id="KW-1185">Reference proteome</keyword>
<comment type="caution">
    <text evidence="1">The sequence shown here is derived from an EMBL/GenBank/DDBJ whole genome shotgun (WGS) entry which is preliminary data.</text>
</comment>
<name>A0A918JWQ9_9FLAO</name>
<organism evidence="1 2">
    <name type="scientific">Aquimarina muelleri</name>
    <dbReference type="NCBI Taxonomy" id="279356"/>
    <lineage>
        <taxon>Bacteria</taxon>
        <taxon>Pseudomonadati</taxon>
        <taxon>Bacteroidota</taxon>
        <taxon>Flavobacteriia</taxon>
        <taxon>Flavobacteriales</taxon>
        <taxon>Flavobacteriaceae</taxon>
        <taxon>Aquimarina</taxon>
    </lineage>
</organism>
<proteinExistence type="predicted"/>
<evidence type="ECO:0000313" key="1">
    <source>
        <dbReference type="EMBL" id="GGX24711.1"/>
    </source>
</evidence>
<protein>
    <submittedName>
        <fullName evidence="1">Uncharacterized protein</fullName>
    </submittedName>
</protein>
<sequence>MSKSYNLVAADKLLEEVRESELYSQVVMQIQKDLNRAGMDHTIKSEKPQGLFLEIVNLLLEKLHNDFNEFLNLLYAVDVSESEIKKLDSEDSTDIAKYATYLILKREWQKVWYRNQ</sequence>
<dbReference type="AlphaFoldDB" id="A0A918JWQ9"/>
<evidence type="ECO:0000313" key="2">
    <source>
        <dbReference type="Proteomes" id="UP000601108"/>
    </source>
</evidence>
<dbReference type="RefSeq" id="WP_027412458.1">
    <property type="nucleotide sequence ID" value="NZ_BMWS01000019.1"/>
</dbReference>
<reference evidence="1 2" key="1">
    <citation type="journal article" date="2014" name="Int. J. Syst. Evol. Microbiol.">
        <title>Complete genome sequence of Corynebacterium casei LMG S-19264T (=DSM 44701T), isolated from a smear-ripened cheese.</title>
        <authorList>
            <consortium name="US DOE Joint Genome Institute (JGI-PGF)"/>
            <person name="Walter F."/>
            <person name="Albersmeier A."/>
            <person name="Kalinowski J."/>
            <person name="Ruckert C."/>
        </authorList>
    </citation>
    <scope>NUCLEOTIDE SEQUENCE [LARGE SCALE GENOMIC DNA]</scope>
    <source>
        <strain evidence="1 2">KCTC 12285</strain>
    </source>
</reference>
<accession>A0A918JWQ9</accession>
<dbReference type="Proteomes" id="UP000601108">
    <property type="component" value="Unassembled WGS sequence"/>
</dbReference>
<dbReference type="EMBL" id="BMWS01000019">
    <property type="protein sequence ID" value="GGX24711.1"/>
    <property type="molecule type" value="Genomic_DNA"/>
</dbReference>
<gene>
    <name evidence="1" type="ORF">GCM10007384_27200</name>
</gene>